<dbReference type="PANTHER" id="PTHR33546">
    <property type="entry name" value="LARGE, MULTIFUNCTIONAL SECRETED PROTEIN-RELATED"/>
    <property type="match status" value="1"/>
</dbReference>
<dbReference type="SUPFAM" id="SSF48371">
    <property type="entry name" value="ARM repeat"/>
    <property type="match status" value="1"/>
</dbReference>
<evidence type="ECO:0000256" key="2">
    <source>
        <dbReference type="ARBA" id="ARBA00022723"/>
    </source>
</evidence>
<evidence type="ECO:0000313" key="7">
    <source>
        <dbReference type="EMBL" id="SMP58114.1"/>
    </source>
</evidence>
<name>A0ABY1Q3D2_9BACT</name>
<dbReference type="Gene3D" id="2.120.10.30">
    <property type="entry name" value="TolB, C-terminal domain"/>
    <property type="match status" value="1"/>
</dbReference>
<dbReference type="NCBIfam" id="TIGR02604">
    <property type="entry name" value="Piru_Ver_Nterm"/>
    <property type="match status" value="1"/>
</dbReference>
<dbReference type="InterPro" id="IPR013428">
    <property type="entry name" value="Membrane-bound_put_N"/>
</dbReference>
<feature type="chain" id="PRO_5045345394" evidence="5">
    <location>
        <begin position="34"/>
        <end position="1158"/>
    </location>
</feature>
<dbReference type="InterPro" id="IPR013427">
    <property type="entry name" value="Haem-bd_dom_put"/>
</dbReference>
<dbReference type="Pfam" id="PF23500">
    <property type="entry name" value="DUF7133"/>
    <property type="match status" value="2"/>
</dbReference>
<reference evidence="7 8" key="1">
    <citation type="submission" date="2017-05" db="EMBL/GenBank/DDBJ databases">
        <authorList>
            <person name="Varghese N."/>
            <person name="Submissions S."/>
        </authorList>
    </citation>
    <scope>NUCLEOTIDE SEQUENCE [LARGE SCALE GENOMIC DNA]</scope>
    <source>
        <strain evidence="7 8">DSM 25457</strain>
    </source>
</reference>
<dbReference type="EMBL" id="FXUG01000006">
    <property type="protein sequence ID" value="SMP58114.1"/>
    <property type="molecule type" value="Genomic_DNA"/>
</dbReference>
<keyword evidence="8" id="KW-1185">Reference proteome</keyword>
<keyword evidence="2 4" id="KW-0479">Metal-binding</keyword>
<sequence>MIDSHRTNLMMPRLLARILVCTALLAVSPPAIAENADGIKIVNLKGANLDLMNNHDPESERENFELLPGYQVNLFASDPMLANPVHMQWDSRGRLWVACSWAYPQLKPGEKANDKIIILEDTDDDGVADKSTVFADGLYLPTGIELANGGCFVAQSPDVFFLKDTDGDDVADVKELVLTGFGIEDSHHSISAWRRGPGGWIYFQEGIFLHSQVETQHGVVRNFNGGVYQLNPRTQELRMFCRGTGGNPWGHVFDRWGQSFMVNNPRIMYLSPASGNSGEAVRIRELIKTDKQCGGDLATGTHIADDLRGQLLTGRFKSRMVVRYEFIENGAGFSCNVLPPLMTSKHPNFRPVDVKVGPRGAIYVADWYNSIINHANHDFRDPRRDHEHGRIWRITHKERPLTPKPVLMDRSIESLVDQLQSPETWTRHQARKELSERDPDKVLAAAENWIDQLDPNDTAHDHHLVEAMWACQNVERVSEKILTQVLNAKDGHARSAGARTLRYWHDQLSDPISLIAKTASDPFPRTRMEGVLSAGFIPQADALTAALQSLDHPGDPILDQALPQTMKALESLWRPALEAGTLSFADPAHRQYVQRDAGIGLDESIADLFQNQSPTDKEIAGIQAQLIRIGTESDVQLVLNEITKGNANRAEPTTVAMLETLEQLARSKWPRNLHRRMRALGGLLDHKNKQIAVLAARNLGEWKMAGRKELALLDDSSLDAYLRQTLAISLAKTSPKYGGALAKLAEGSDTKDGDAAEGDAQNGDTQIRSAAIMGLAYTDLNRATEIASNLFTHDLQDVDPVPIVRAILKQQNGATQLASSLENVDIHPAVKAKVSQYHRMSGKLPNNLAERFQPSTTQVSLSAQLLAEDQDQLTQDVVNQGDAARGEMIFRRKALSCVNCHAIGPAGPTIGPNLVAVGSASKPGYLVESILKPNAAIAEHYENRMFLLADGSIQTGIVTFQNEHEFVVRDAAEGGKEVRLDVEEIEFERAQPSAMPAGLADQLGNRTEFLDLAKFMTVLGTPGDFANDESPVIRRWRLTAANQDAPIPSKDATWIPQYSKVNGELPAIDFPTADKVFARGEFNVLVGGKLQLDVNDTSGLKLWIDDQPTESATAPMDLAPGLHSLTFAIDTTVRKDVGLRVELKAIDRQVKFQPQGGQ</sequence>
<dbReference type="Gene3D" id="1.25.10.10">
    <property type="entry name" value="Leucine-rich Repeat Variant"/>
    <property type="match status" value="1"/>
</dbReference>
<dbReference type="InterPro" id="IPR011042">
    <property type="entry name" value="6-blade_b-propeller_TolB-like"/>
</dbReference>
<evidence type="ECO:0000259" key="6">
    <source>
        <dbReference type="PROSITE" id="PS51007"/>
    </source>
</evidence>
<evidence type="ECO:0000313" key="8">
    <source>
        <dbReference type="Proteomes" id="UP001158067"/>
    </source>
</evidence>
<dbReference type="PANTHER" id="PTHR33546:SF1">
    <property type="entry name" value="LARGE, MULTIFUNCTIONAL SECRETED PROTEIN"/>
    <property type="match status" value="1"/>
</dbReference>
<dbReference type="Proteomes" id="UP001158067">
    <property type="component" value="Unassembled WGS sequence"/>
</dbReference>
<dbReference type="InterPro" id="IPR036909">
    <property type="entry name" value="Cyt_c-like_dom_sf"/>
</dbReference>
<keyword evidence="5" id="KW-0732">Signal</keyword>
<dbReference type="PROSITE" id="PS51007">
    <property type="entry name" value="CYTC"/>
    <property type="match status" value="1"/>
</dbReference>
<evidence type="ECO:0000256" key="1">
    <source>
        <dbReference type="ARBA" id="ARBA00022617"/>
    </source>
</evidence>
<accession>A0ABY1Q3D2</accession>
<feature type="domain" description="Cytochrome c" evidence="6">
    <location>
        <begin position="881"/>
        <end position="1014"/>
    </location>
</feature>
<organism evidence="7 8">
    <name type="scientific">Neorhodopirellula lusitana</name>
    <dbReference type="NCBI Taxonomy" id="445327"/>
    <lineage>
        <taxon>Bacteria</taxon>
        <taxon>Pseudomonadati</taxon>
        <taxon>Planctomycetota</taxon>
        <taxon>Planctomycetia</taxon>
        <taxon>Pirellulales</taxon>
        <taxon>Pirellulaceae</taxon>
        <taxon>Neorhodopirellula</taxon>
    </lineage>
</organism>
<protein>
    <submittedName>
        <fullName evidence="7">Membrane-bound dehydrogenase domain-containing protein</fullName>
    </submittedName>
</protein>
<evidence type="ECO:0000256" key="5">
    <source>
        <dbReference type="SAM" id="SignalP"/>
    </source>
</evidence>
<dbReference type="Gene3D" id="1.10.760.10">
    <property type="entry name" value="Cytochrome c-like domain"/>
    <property type="match status" value="1"/>
</dbReference>
<gene>
    <name evidence="7" type="ORF">SAMN06265222_1062</name>
</gene>
<dbReference type="SUPFAM" id="SSF46626">
    <property type="entry name" value="Cytochrome c"/>
    <property type="match status" value="1"/>
</dbReference>
<dbReference type="NCBIfam" id="TIGR02603">
    <property type="entry name" value="CxxCH_TIGR02603"/>
    <property type="match status" value="1"/>
</dbReference>
<dbReference type="InterPro" id="IPR016024">
    <property type="entry name" value="ARM-type_fold"/>
</dbReference>
<comment type="caution">
    <text evidence="7">The sequence shown here is derived from an EMBL/GenBank/DDBJ whole genome shotgun (WGS) entry which is preliminary data.</text>
</comment>
<dbReference type="InterPro" id="IPR011041">
    <property type="entry name" value="Quinoprot_gluc/sorb_DH_b-prop"/>
</dbReference>
<evidence type="ECO:0000256" key="4">
    <source>
        <dbReference type="PROSITE-ProRule" id="PRU00433"/>
    </source>
</evidence>
<proteinExistence type="predicted"/>
<evidence type="ECO:0000256" key="3">
    <source>
        <dbReference type="ARBA" id="ARBA00023004"/>
    </source>
</evidence>
<keyword evidence="3 4" id="KW-0408">Iron</keyword>
<feature type="signal peptide" evidence="5">
    <location>
        <begin position="1"/>
        <end position="33"/>
    </location>
</feature>
<dbReference type="SUPFAM" id="SSF50952">
    <property type="entry name" value="Soluble quinoprotein glucose dehydrogenase"/>
    <property type="match status" value="1"/>
</dbReference>
<dbReference type="InterPro" id="IPR055557">
    <property type="entry name" value="DUF7133"/>
</dbReference>
<keyword evidence="1 4" id="KW-0349">Heme</keyword>
<dbReference type="InterPro" id="IPR009056">
    <property type="entry name" value="Cyt_c-like_dom"/>
</dbReference>
<dbReference type="InterPro" id="IPR011989">
    <property type="entry name" value="ARM-like"/>
</dbReference>